<keyword evidence="2" id="KW-1185">Reference proteome</keyword>
<dbReference type="Proteomes" id="UP000245910">
    <property type="component" value="Chromosome III"/>
</dbReference>
<protein>
    <submittedName>
        <fullName evidence="1">Uncharacterized protein</fullName>
    </submittedName>
</protein>
<dbReference type="GeneID" id="37262448"/>
<accession>A0A2L2TQ61</accession>
<name>A0A2L2TQ61_9HYPO</name>
<evidence type="ECO:0000313" key="1">
    <source>
        <dbReference type="EMBL" id="CEI70733.1"/>
    </source>
</evidence>
<reference evidence="2" key="1">
    <citation type="submission" date="2014-10" db="EMBL/GenBank/DDBJ databases">
        <authorList>
            <person name="King R."/>
        </authorList>
    </citation>
    <scope>NUCLEOTIDE SEQUENCE [LARGE SCALE GENOMIC DNA]</scope>
    <source>
        <strain evidence="2">A3/5</strain>
    </source>
</reference>
<dbReference type="EMBL" id="LN649231">
    <property type="protein sequence ID" value="CEI70733.1"/>
    <property type="molecule type" value="Genomic_DNA"/>
</dbReference>
<dbReference type="KEGG" id="fvn:FVRRES_10810"/>
<proteinExistence type="predicted"/>
<dbReference type="AlphaFoldDB" id="A0A2L2TQ61"/>
<sequence>MVQFTYEDRCLARVVPKIAMEQDQLKDGVRKEARMIQRAYDYFQSNIKAGNLGLPNSRSIKPVYLRCARELQPVYKLEDCPGDDGEFPESWIKVSGALKNVLTDCFWYGNRLLKNPDEDLVSWLEHFQGKEILDREVKRWKDNIPLTLEELMDIKHERMMEYLRLFPRYEPLEFERVEYKPFATYQKFEKAVPYEPTKEELAETERVRKQSEACGTPSKQTARCYLFDLIDTSPSARETLEKQAREDPKAAYHIQLLKEKKAAADKAKKPESLSYSAEEEEATNVNEEIPTEVDDQKEMVRQMYSVGISDDNDNDKVFQMERGPWTVSQPRRFPKPVLTGCPTGILIDF</sequence>
<dbReference type="OrthoDB" id="5099653at2759"/>
<organism evidence="1 2">
    <name type="scientific">Fusarium venenatum</name>
    <dbReference type="NCBI Taxonomy" id="56646"/>
    <lineage>
        <taxon>Eukaryota</taxon>
        <taxon>Fungi</taxon>
        <taxon>Dikarya</taxon>
        <taxon>Ascomycota</taxon>
        <taxon>Pezizomycotina</taxon>
        <taxon>Sordariomycetes</taxon>
        <taxon>Hypocreomycetidae</taxon>
        <taxon>Hypocreales</taxon>
        <taxon>Nectriaceae</taxon>
        <taxon>Fusarium</taxon>
    </lineage>
</organism>
<evidence type="ECO:0000313" key="2">
    <source>
        <dbReference type="Proteomes" id="UP000245910"/>
    </source>
</evidence>
<dbReference type="RefSeq" id="XP_025594447.1">
    <property type="nucleotide sequence ID" value="XM_025725894.1"/>
</dbReference>